<keyword evidence="7 12" id="KW-0175">Coiled coil</keyword>
<dbReference type="PROSITE" id="PS01248">
    <property type="entry name" value="EGF_LAM_1"/>
    <property type="match status" value="2"/>
</dbReference>
<dbReference type="EMBL" id="LJIG01022485">
    <property type="protein sequence ID" value="KRT80328.1"/>
    <property type="molecule type" value="Genomic_DNA"/>
</dbReference>
<feature type="disulfide bond" evidence="11">
    <location>
        <begin position="259"/>
        <end position="268"/>
    </location>
</feature>
<dbReference type="InterPro" id="IPR002049">
    <property type="entry name" value="LE_dom"/>
</dbReference>
<feature type="domain" description="Laminin EGF-like" evidence="15">
    <location>
        <begin position="380"/>
        <end position="425"/>
    </location>
</feature>
<dbReference type="FunFam" id="2.10.25.10:FF:000189">
    <property type="entry name" value="Laminin subunit alpha 2"/>
    <property type="match status" value="1"/>
</dbReference>
<dbReference type="FunFam" id="2.10.25.10:FF:000090">
    <property type="entry name" value="laminin subunit alpha"/>
    <property type="match status" value="1"/>
</dbReference>
<feature type="disulfide bond" evidence="11">
    <location>
        <begin position="240"/>
        <end position="257"/>
    </location>
</feature>
<evidence type="ECO:0000256" key="9">
    <source>
        <dbReference type="ARBA" id="ARBA00023180"/>
    </source>
</evidence>
<feature type="domain" description="Laminin EGF-like" evidence="15">
    <location>
        <begin position="238"/>
        <end position="284"/>
    </location>
</feature>
<evidence type="ECO:0000256" key="10">
    <source>
        <dbReference type="ARBA" id="ARBA00023292"/>
    </source>
</evidence>
<evidence type="ECO:0000256" key="1">
    <source>
        <dbReference type="ARBA" id="ARBA00004302"/>
    </source>
</evidence>
<feature type="disulfide bond" evidence="11">
    <location>
        <begin position="450"/>
        <end position="459"/>
    </location>
</feature>
<evidence type="ECO:0000256" key="12">
    <source>
        <dbReference type="SAM" id="Coils"/>
    </source>
</evidence>
<feature type="region of interest" description="Disordered" evidence="13">
    <location>
        <begin position="33"/>
        <end position="59"/>
    </location>
</feature>
<comment type="subcellular location">
    <subcellularLocation>
        <location evidence="1">Secreted</location>
        <location evidence="1">Extracellular space</location>
        <location evidence="1">Extracellular matrix</location>
        <location evidence="1">Basement membrane</location>
    </subcellularLocation>
</comment>
<dbReference type="AlphaFoldDB" id="A0A0T6AZ19"/>
<dbReference type="Pfam" id="PF00053">
    <property type="entry name" value="EGF_laminin"/>
    <property type="match status" value="6"/>
</dbReference>
<feature type="domain" description="Laminin EGF-like" evidence="15">
    <location>
        <begin position="285"/>
        <end position="332"/>
    </location>
</feature>
<feature type="disulfide bond" evidence="11">
    <location>
        <begin position="401"/>
        <end position="410"/>
    </location>
</feature>
<evidence type="ECO:0000256" key="8">
    <source>
        <dbReference type="ARBA" id="ARBA00023157"/>
    </source>
</evidence>
<evidence type="ECO:0000256" key="2">
    <source>
        <dbReference type="ARBA" id="ARBA00022525"/>
    </source>
</evidence>
<keyword evidence="18" id="KW-1185">Reference proteome</keyword>
<dbReference type="InterPro" id="IPR050440">
    <property type="entry name" value="Laminin/Netrin_ECM"/>
</dbReference>
<dbReference type="FunFam" id="2.10.25.10:FF:000209">
    <property type="entry name" value="Laminin subunit alpha 5"/>
    <property type="match status" value="1"/>
</dbReference>
<sequence>MKYNSISAVLWFVLLLLLLQCYEFRSHKKNLSHHHTGVSKDTNRHKPHPSHHRIRHKRIPPELEANFKFEDEPSTSTEKLLATPVHETTKIKYKKTPHVHRRRRIDFILNYNGGNVTKGQTRYPSTPKSFENVMDVELDLTISNGDEKALAKERILKEKTRSLCRRRRYTVPYGIGWNYNVQPYVPCTGWSNYQPHGCISGCVNCRNPCNRYPKPATYTPVPFYRGNAKDWIGVKIGCNCNQRGSELTTCDIKTGNCRCKLHYTGRTCDKCENGFWENANGCISCDCNLEGSRTISCDHYTGRCYCKEGAGGDKCNICAKGYYGFSKNGCKQCDDCKKPGHICDPKTGRCVCPPNSHGIYCEKCLSNTWGHEPQIGCKKCNCSKFGTKKVECDLKTGQCTCDIAYSGQNCDRCAPGYYGYPKCRPCNCNKAGTRCSSNLCQCNENGQCPCKKNVIGKTCNQCKEETFGLDISNSNGCTECFCFGRSRKCINAIYTWDQIPSNQIISDNLTQKRNSLYWRLPQVFRGDRLLSYNGYLRFKIESKSNSLPKVRSDPLVILEGNRLEVYRYLPTSLILQKYEVQLQENMWRTPRDGKISRMDFMVLLQNVTDIYIRASDAHIKEDTTLVSVTLDTATEVKNRLNMYKPVTGIEKCECPSQYTSTSCQTPSPGYCKKRTSYDAAHPPTFGRIIVDNVVGRSVPCECNGRSRTCDGETCRCQNCTDNTSGHKCEKCADGFYGTPAENCRPCPCPSTDRNFATSCDVMRGTCRCRPGYEGPKCKKCAQDYYGNPLQVGGSCRPCACNLGGIIRRGCDSTGQCYCRNGITGRKCSMCEEPRHVLENNICIPCDNCTQRLLDQLEDMHSFLHGNTSHLLHSELESPWKQLRLFEDQYADLAAGVDTYADTIDQAKNLINGANMDKYLYNVNKIQSDFDATKLKLDILVKNINNDHNQTLNTFTDIKNSKHDIEEYIRSLNNFGKSHISTREAVNEGRLILKHMKQQSKRVQNINPVINTCRSVQKVIDAIMEHNISRTNQLEDLNRKLNEINEFLGGATELLMTTNETIKKANEKNVRNKKILEELANKLPSALNRTQLINMELNVTNGNITKTRELLAEIDKVMTKIMDELFDERAEELKDKKQELEKNVRELKTKLQDAKNHTGVLSEKVQDMEKMLKKKDKQVNAEKASEAYATIATLLQQANETALEASIILRKLKQEIEPSGMDSLYDKVYMMSANASQLENRIRNILKLRSPGKLQY</sequence>
<reference evidence="17 18" key="1">
    <citation type="submission" date="2015-09" db="EMBL/GenBank/DDBJ databases">
        <title>Draft genome of the scarab beetle Oryctes borbonicus.</title>
        <authorList>
            <person name="Meyer J.M."/>
            <person name="Markov G.V."/>
            <person name="Baskaran P."/>
            <person name="Herrmann M."/>
            <person name="Sommer R.J."/>
            <person name="Roedelsperger C."/>
        </authorList>
    </citation>
    <scope>NUCLEOTIDE SEQUENCE [LARGE SCALE GENOMIC DNA]</scope>
    <source>
        <strain evidence="17">OB123</strain>
        <tissue evidence="17">Whole animal</tissue>
    </source>
</reference>
<dbReference type="PROSITE" id="PS50027">
    <property type="entry name" value="EGF_LAM_2"/>
    <property type="match status" value="6"/>
</dbReference>
<keyword evidence="8 11" id="KW-1015">Disulfide bond</keyword>
<name>A0A0T6AZ19_9SCAR</name>
<evidence type="ECO:0000259" key="16">
    <source>
        <dbReference type="PROSITE" id="PS51115"/>
    </source>
</evidence>
<evidence type="ECO:0000256" key="5">
    <source>
        <dbReference type="ARBA" id="ARBA00022737"/>
    </source>
</evidence>
<evidence type="ECO:0000256" key="11">
    <source>
        <dbReference type="PROSITE-ProRule" id="PRU00460"/>
    </source>
</evidence>
<dbReference type="GO" id="GO:0005604">
    <property type="term" value="C:basement membrane"/>
    <property type="evidence" value="ECO:0007669"/>
    <property type="project" value="UniProtKB-SubCell"/>
</dbReference>
<feature type="domain" description="Laminin EGF-like" evidence="15">
    <location>
        <begin position="746"/>
        <end position="797"/>
    </location>
</feature>
<dbReference type="CDD" id="cd00055">
    <property type="entry name" value="EGF_Lam"/>
    <property type="match status" value="8"/>
</dbReference>
<dbReference type="InterPro" id="IPR056863">
    <property type="entry name" value="LMN_ATRN_NET-like_EGF"/>
</dbReference>
<dbReference type="FunFam" id="2.10.25.10:FF:000135">
    <property type="entry name" value="Laminin subunit beta 4"/>
    <property type="match status" value="1"/>
</dbReference>
<dbReference type="GO" id="GO:0048731">
    <property type="term" value="P:system development"/>
    <property type="evidence" value="ECO:0007669"/>
    <property type="project" value="UniProtKB-ARBA"/>
</dbReference>
<feature type="disulfide bond" evidence="11">
    <location>
        <begin position="768"/>
        <end position="777"/>
    </location>
</feature>
<comment type="caution">
    <text evidence="11">Lacks conserved residue(s) required for the propagation of feature annotation.</text>
</comment>
<dbReference type="SUPFAM" id="SSF57196">
    <property type="entry name" value="EGF/Laminin"/>
    <property type="match status" value="5"/>
</dbReference>
<dbReference type="FunFam" id="2.10.25.10:FF:000082">
    <property type="entry name" value="Laminin subunit alpha 1"/>
    <property type="match status" value="1"/>
</dbReference>
<evidence type="ECO:0000256" key="6">
    <source>
        <dbReference type="ARBA" id="ARBA00022869"/>
    </source>
</evidence>
<dbReference type="SMART" id="SM00281">
    <property type="entry name" value="LamB"/>
    <property type="match status" value="1"/>
</dbReference>
<dbReference type="Gene3D" id="2.170.300.10">
    <property type="entry name" value="Tie2 ligand-binding domain superfamily"/>
    <property type="match status" value="1"/>
</dbReference>
<feature type="disulfide bond" evidence="11">
    <location>
        <begin position="285"/>
        <end position="297"/>
    </location>
</feature>
<evidence type="ECO:0000256" key="4">
    <source>
        <dbReference type="ARBA" id="ARBA00022729"/>
    </source>
</evidence>
<keyword evidence="3" id="KW-0272">Extracellular matrix</keyword>
<feature type="domain" description="Laminin EGF-like" evidence="15">
    <location>
        <begin position="700"/>
        <end position="745"/>
    </location>
</feature>
<feature type="compositionally biased region" description="Basic residues" evidence="13">
    <location>
        <begin position="33"/>
        <end position="58"/>
    </location>
</feature>
<evidence type="ECO:0000259" key="15">
    <source>
        <dbReference type="PROSITE" id="PS50027"/>
    </source>
</evidence>
<dbReference type="Gene3D" id="2.10.25.10">
    <property type="entry name" value="Laminin"/>
    <property type="match status" value="6"/>
</dbReference>
<keyword evidence="5" id="KW-0677">Repeat</keyword>
<feature type="signal peptide" evidence="14">
    <location>
        <begin position="1"/>
        <end position="21"/>
    </location>
</feature>
<evidence type="ECO:0000256" key="13">
    <source>
        <dbReference type="SAM" id="MobiDB-lite"/>
    </source>
</evidence>
<feature type="chain" id="PRO_5006668228" evidence="14">
    <location>
        <begin position="22"/>
        <end position="1255"/>
    </location>
</feature>
<keyword evidence="10 11" id="KW-0424">Laminin EGF-like domain</keyword>
<dbReference type="PRINTS" id="PR00011">
    <property type="entry name" value="EGFLAMININ"/>
</dbReference>
<evidence type="ECO:0000313" key="17">
    <source>
        <dbReference type="EMBL" id="KRT80328.1"/>
    </source>
</evidence>
<dbReference type="Pfam" id="PF24973">
    <property type="entry name" value="EGF_LMN_ATRN"/>
    <property type="match status" value="1"/>
</dbReference>
<feature type="domain" description="Laminin EGF-like" evidence="15">
    <location>
        <begin position="426"/>
        <end position="479"/>
    </location>
</feature>
<dbReference type="Pfam" id="PF00052">
    <property type="entry name" value="Laminin_B"/>
    <property type="match status" value="1"/>
</dbReference>
<keyword evidence="9" id="KW-0325">Glycoprotein</keyword>
<dbReference type="InterPro" id="IPR000034">
    <property type="entry name" value="Laminin_IV"/>
</dbReference>
<feature type="disulfide bond" evidence="11">
    <location>
        <begin position="380"/>
        <end position="392"/>
    </location>
</feature>
<keyword evidence="6" id="KW-0084">Basement membrane</keyword>
<feature type="disulfide bond" evidence="11">
    <location>
        <begin position="287"/>
        <end position="304"/>
    </location>
</feature>
<dbReference type="SMART" id="SM00180">
    <property type="entry name" value="EGF_Lam"/>
    <property type="match status" value="8"/>
</dbReference>
<feature type="disulfide bond" evidence="11">
    <location>
        <begin position="238"/>
        <end position="250"/>
    </location>
</feature>
<evidence type="ECO:0000313" key="18">
    <source>
        <dbReference type="Proteomes" id="UP000051574"/>
    </source>
</evidence>
<dbReference type="Proteomes" id="UP000051574">
    <property type="component" value="Unassembled WGS sequence"/>
</dbReference>
<feature type="domain" description="Laminin IV type A" evidence="16">
    <location>
        <begin position="464"/>
        <end position="651"/>
    </location>
</feature>
<dbReference type="FunFam" id="2.10.25.10:FF:000188">
    <property type="entry name" value="Laminin subunit gamma 2"/>
    <property type="match status" value="1"/>
</dbReference>
<dbReference type="PANTHER" id="PTHR10574:SF365">
    <property type="entry name" value="NETRIN-A-RELATED"/>
    <property type="match status" value="1"/>
</dbReference>
<gene>
    <name evidence="17" type="ORF">AMK59_7971</name>
</gene>
<evidence type="ECO:0000256" key="7">
    <source>
        <dbReference type="ARBA" id="ARBA00023054"/>
    </source>
</evidence>
<evidence type="ECO:0000256" key="14">
    <source>
        <dbReference type="SAM" id="SignalP"/>
    </source>
</evidence>
<feature type="disulfide bond" evidence="11">
    <location>
        <begin position="719"/>
        <end position="728"/>
    </location>
</feature>
<dbReference type="OrthoDB" id="8545473at2759"/>
<protein>
    <submittedName>
        <fullName evidence="17">Uncharacterized protein</fullName>
    </submittedName>
</protein>
<feature type="disulfide bond" evidence="11">
    <location>
        <begin position="306"/>
        <end position="315"/>
    </location>
</feature>
<evidence type="ECO:0000256" key="3">
    <source>
        <dbReference type="ARBA" id="ARBA00022530"/>
    </source>
</evidence>
<proteinExistence type="predicted"/>
<dbReference type="GO" id="GO:0009888">
    <property type="term" value="P:tissue development"/>
    <property type="evidence" value="ECO:0007669"/>
    <property type="project" value="TreeGrafter"/>
</dbReference>
<dbReference type="PANTHER" id="PTHR10574">
    <property type="entry name" value="NETRIN/LAMININ-RELATED"/>
    <property type="match status" value="1"/>
</dbReference>
<comment type="caution">
    <text evidence="17">The sequence shown here is derived from an EMBL/GenBank/DDBJ whole genome shotgun (WGS) entry which is preliminary data.</text>
</comment>
<feature type="coiled-coil region" evidence="12">
    <location>
        <begin position="1122"/>
        <end position="1156"/>
    </location>
</feature>
<dbReference type="PROSITE" id="PS51115">
    <property type="entry name" value="LAMININ_IVA"/>
    <property type="match status" value="1"/>
</dbReference>
<dbReference type="GO" id="GO:0009887">
    <property type="term" value="P:animal organ morphogenesis"/>
    <property type="evidence" value="ECO:0007669"/>
    <property type="project" value="TreeGrafter"/>
</dbReference>
<feature type="disulfide bond" evidence="11">
    <location>
        <begin position="382"/>
        <end position="399"/>
    </location>
</feature>
<organism evidence="17 18">
    <name type="scientific">Oryctes borbonicus</name>
    <dbReference type="NCBI Taxonomy" id="1629725"/>
    <lineage>
        <taxon>Eukaryota</taxon>
        <taxon>Metazoa</taxon>
        <taxon>Ecdysozoa</taxon>
        <taxon>Arthropoda</taxon>
        <taxon>Hexapoda</taxon>
        <taxon>Insecta</taxon>
        <taxon>Pterygota</taxon>
        <taxon>Neoptera</taxon>
        <taxon>Endopterygota</taxon>
        <taxon>Coleoptera</taxon>
        <taxon>Polyphaga</taxon>
        <taxon>Scarabaeiformia</taxon>
        <taxon>Scarabaeidae</taxon>
        <taxon>Dynastinae</taxon>
        <taxon>Oryctes</taxon>
    </lineage>
</organism>
<keyword evidence="2" id="KW-0964">Secreted</keyword>
<keyword evidence="4 14" id="KW-0732">Signal</keyword>
<accession>A0A0T6AZ19</accession>